<name>A0AB74QH01_CLODI</name>
<evidence type="ECO:0000256" key="1">
    <source>
        <dbReference type="SAM" id="MobiDB-lite"/>
    </source>
</evidence>
<dbReference type="Proteomes" id="UP000411588">
    <property type="component" value="Unassembled WGS sequence"/>
</dbReference>
<protein>
    <recommendedName>
        <fullName evidence="4">DUF4355 domain-containing protein</fullName>
    </recommendedName>
</protein>
<proteinExistence type="predicted"/>
<evidence type="ECO:0008006" key="4">
    <source>
        <dbReference type="Google" id="ProtNLM"/>
    </source>
</evidence>
<feature type="region of interest" description="Disordered" evidence="1">
    <location>
        <begin position="26"/>
        <end position="48"/>
    </location>
</feature>
<dbReference type="EMBL" id="CAADAN010000027">
    <property type="protein sequence ID" value="VFD36605.1"/>
    <property type="molecule type" value="Genomic_DNA"/>
</dbReference>
<dbReference type="AlphaFoldDB" id="A0AB74QH01"/>
<reference evidence="2 3" key="1">
    <citation type="submission" date="2019-02" db="EMBL/GenBank/DDBJ databases">
        <authorList>
            <consortium name="Pathogen Informatics"/>
        </authorList>
    </citation>
    <scope>NUCLEOTIDE SEQUENCE [LARGE SCALE GENOMIC DNA]</scope>
    <source>
        <strain evidence="3">clo34</strain>
    </source>
</reference>
<dbReference type="InterPro" id="IPR025580">
    <property type="entry name" value="Gp46"/>
</dbReference>
<evidence type="ECO:0000313" key="2">
    <source>
        <dbReference type="EMBL" id="VFD36605.1"/>
    </source>
</evidence>
<gene>
    <name evidence="2" type="ORF">SAMEA1402399_04052</name>
</gene>
<comment type="caution">
    <text evidence="2">The sequence shown here is derived from an EMBL/GenBank/DDBJ whole genome shotgun (WGS) entry which is preliminary data.</text>
</comment>
<dbReference type="Pfam" id="PF14265">
    <property type="entry name" value="DUF4355"/>
    <property type="match status" value="1"/>
</dbReference>
<sequence length="233" mass="26362">MKNIENGKIKMKLQLLAGESPDVVTEQSVETSINESSSKSDLTNEQQEVNKTISEEDIQALIEEKAQEKVNKVIGKEKSKLKATLAEKEKELESIKLSKMNEAERTAYQLEQMRSKIEEIEANSAKKDKELEQERLANNTKEVLASREMPTKFTNMVMAGTDGDAEKILENIKNLQEWGKEWVEKQVNERLRSSAGAPKTSTIGGDSFTMEELKNMTPEQINANWDKIKGIKK</sequence>
<evidence type="ECO:0000313" key="3">
    <source>
        <dbReference type="Proteomes" id="UP000411588"/>
    </source>
</evidence>
<accession>A0AB74QH01</accession>
<organism evidence="2 3">
    <name type="scientific">Clostridioides difficile</name>
    <name type="common">Peptoclostridium difficile</name>
    <dbReference type="NCBI Taxonomy" id="1496"/>
    <lineage>
        <taxon>Bacteria</taxon>
        <taxon>Bacillati</taxon>
        <taxon>Bacillota</taxon>
        <taxon>Clostridia</taxon>
        <taxon>Peptostreptococcales</taxon>
        <taxon>Peptostreptococcaceae</taxon>
        <taxon>Clostridioides</taxon>
    </lineage>
</organism>
<dbReference type="RefSeq" id="WP_109277251.1">
    <property type="nucleotide sequence ID" value="NZ_CAADAN010000027.1"/>
</dbReference>